<dbReference type="SUPFAM" id="SSF51206">
    <property type="entry name" value="cAMP-binding domain-like"/>
    <property type="match status" value="1"/>
</dbReference>
<evidence type="ECO:0000256" key="10">
    <source>
        <dbReference type="ARBA" id="ARBA00023303"/>
    </source>
</evidence>
<evidence type="ECO:0000256" key="13">
    <source>
        <dbReference type="SAM" id="MobiDB-lite"/>
    </source>
</evidence>
<comment type="similarity">
    <text evidence="2">Belongs to the cyclic nucleotide-gated cation channel (TC 1.A.1.5) family.</text>
</comment>
<keyword evidence="4 14" id="KW-0812">Transmembrane</keyword>
<keyword evidence="17" id="KW-1185">Reference proteome</keyword>
<gene>
    <name evidence="16" type="ORF">K2173_016513</name>
</gene>
<dbReference type="CDD" id="cd23767">
    <property type="entry name" value="IQCD"/>
    <property type="match status" value="1"/>
</dbReference>
<evidence type="ECO:0000256" key="5">
    <source>
        <dbReference type="ARBA" id="ARBA00022989"/>
    </source>
</evidence>
<dbReference type="InterPro" id="IPR000595">
    <property type="entry name" value="cNMP-bd_dom"/>
</dbReference>
<dbReference type="SUPFAM" id="SSF81324">
    <property type="entry name" value="Voltage-gated potassium channels"/>
    <property type="match status" value="1"/>
</dbReference>
<evidence type="ECO:0000313" key="16">
    <source>
        <dbReference type="EMBL" id="KAJ8751328.1"/>
    </source>
</evidence>
<dbReference type="Gene3D" id="2.60.120.10">
    <property type="entry name" value="Jelly Rolls"/>
    <property type="match status" value="1"/>
</dbReference>
<evidence type="ECO:0000259" key="15">
    <source>
        <dbReference type="PROSITE" id="PS50042"/>
    </source>
</evidence>
<dbReference type="FunFam" id="2.60.120.10:FF:000024">
    <property type="entry name" value="Cyclic nucleotide-gated ion channel 1"/>
    <property type="match status" value="1"/>
</dbReference>
<dbReference type="Gene3D" id="1.10.287.630">
    <property type="entry name" value="Helix hairpin bin"/>
    <property type="match status" value="1"/>
</dbReference>
<feature type="transmembrane region" description="Helical" evidence="14">
    <location>
        <begin position="329"/>
        <end position="351"/>
    </location>
</feature>
<evidence type="ECO:0000256" key="9">
    <source>
        <dbReference type="ARBA" id="ARBA00023286"/>
    </source>
</evidence>
<evidence type="ECO:0000256" key="4">
    <source>
        <dbReference type="ARBA" id="ARBA00022692"/>
    </source>
</evidence>
<name>A0AAV8SGZ3_9ROSI</name>
<accession>A0AAV8SGZ3</accession>
<protein>
    <recommendedName>
        <fullName evidence="15">Cyclic nucleotide-binding domain-containing protein</fullName>
    </recommendedName>
</protein>
<dbReference type="PROSITE" id="PS50096">
    <property type="entry name" value="IQ"/>
    <property type="match status" value="1"/>
</dbReference>
<dbReference type="InterPro" id="IPR014710">
    <property type="entry name" value="RmlC-like_jellyroll"/>
</dbReference>
<dbReference type="Proteomes" id="UP001159364">
    <property type="component" value="Linkage Group LG11"/>
</dbReference>
<feature type="transmembrane region" description="Helical" evidence="14">
    <location>
        <begin position="85"/>
        <end position="106"/>
    </location>
</feature>
<feature type="transmembrane region" description="Helical" evidence="14">
    <location>
        <begin position="112"/>
        <end position="135"/>
    </location>
</feature>
<proteinExistence type="inferred from homology"/>
<evidence type="ECO:0000256" key="14">
    <source>
        <dbReference type="SAM" id="Phobius"/>
    </source>
</evidence>
<keyword evidence="5 14" id="KW-1133">Transmembrane helix</keyword>
<comment type="function">
    <text evidence="11">Cyclic nucleotide-gated channel involved in the establishment of both rhizobial and mycorrhizal associations. Required for full activation of nuclear-localized Ca(2+) oscillations by Nod and Myc factors. Simultaneous activation of the K(+)-permeable channel DMI1 and the Ca(2+) channel CNGC15 can give rise to sustained Ca(2+) oscillations. May function during fertilization in both female and male gametophytic Ca(2+) signaling.</text>
</comment>
<feature type="region of interest" description="Disordered" evidence="13">
    <location>
        <begin position="669"/>
        <end position="695"/>
    </location>
</feature>
<feature type="transmembrane region" description="Helical" evidence="14">
    <location>
        <begin position="371"/>
        <end position="389"/>
    </location>
</feature>
<keyword evidence="10" id="KW-0407">Ion channel</keyword>
<dbReference type="PANTHER" id="PTHR45651">
    <property type="entry name" value="CYCLIC NUCLEOTIDE-GATED ION CHANNEL 15-RELATED-RELATED"/>
    <property type="match status" value="1"/>
</dbReference>
<evidence type="ECO:0000256" key="8">
    <source>
        <dbReference type="ARBA" id="ARBA00023242"/>
    </source>
</evidence>
<dbReference type="SMART" id="SM00100">
    <property type="entry name" value="cNMP"/>
    <property type="match status" value="1"/>
</dbReference>
<comment type="subunit">
    <text evidence="12">Interacts (via N-terminus) with DMI1 (via c-terminus). The Nod factor has no effect on this interaction, implying that the complex is maintained after activation.</text>
</comment>
<feature type="domain" description="Cyclic nucleotide-binding" evidence="15">
    <location>
        <begin position="474"/>
        <end position="571"/>
    </location>
</feature>
<dbReference type="PROSITE" id="PS50042">
    <property type="entry name" value="CNMP_BINDING_3"/>
    <property type="match status" value="1"/>
</dbReference>
<evidence type="ECO:0000256" key="3">
    <source>
        <dbReference type="ARBA" id="ARBA00022448"/>
    </source>
</evidence>
<dbReference type="EMBL" id="JAIWQS010000011">
    <property type="protein sequence ID" value="KAJ8751328.1"/>
    <property type="molecule type" value="Genomic_DNA"/>
</dbReference>
<dbReference type="InterPro" id="IPR005821">
    <property type="entry name" value="Ion_trans_dom"/>
</dbReference>
<dbReference type="PANTHER" id="PTHR45651:SF12">
    <property type="entry name" value="CYCLIC NUCLEOTIDE-GATED ION CHANNEL 15-RELATED"/>
    <property type="match status" value="1"/>
</dbReference>
<keyword evidence="9" id="KW-1071">Ligand-gated ion channel</keyword>
<evidence type="ECO:0000313" key="17">
    <source>
        <dbReference type="Proteomes" id="UP001159364"/>
    </source>
</evidence>
<feature type="transmembrane region" description="Helical" evidence="14">
    <location>
        <begin position="245"/>
        <end position="266"/>
    </location>
</feature>
<organism evidence="16 17">
    <name type="scientific">Erythroxylum novogranatense</name>
    <dbReference type="NCBI Taxonomy" id="1862640"/>
    <lineage>
        <taxon>Eukaryota</taxon>
        <taxon>Viridiplantae</taxon>
        <taxon>Streptophyta</taxon>
        <taxon>Embryophyta</taxon>
        <taxon>Tracheophyta</taxon>
        <taxon>Spermatophyta</taxon>
        <taxon>Magnoliopsida</taxon>
        <taxon>eudicotyledons</taxon>
        <taxon>Gunneridae</taxon>
        <taxon>Pentapetalae</taxon>
        <taxon>rosids</taxon>
        <taxon>fabids</taxon>
        <taxon>Malpighiales</taxon>
        <taxon>Erythroxylaceae</taxon>
        <taxon>Erythroxylum</taxon>
    </lineage>
</organism>
<dbReference type="CDD" id="cd00038">
    <property type="entry name" value="CAP_ED"/>
    <property type="match status" value="1"/>
</dbReference>
<keyword evidence="6" id="KW-0406">Ion transport</keyword>
<dbReference type="Pfam" id="PF00520">
    <property type="entry name" value="Ion_trans"/>
    <property type="match status" value="1"/>
</dbReference>
<dbReference type="GO" id="GO:0031965">
    <property type="term" value="C:nuclear membrane"/>
    <property type="evidence" value="ECO:0007669"/>
    <property type="project" value="UniProtKB-SubCell"/>
</dbReference>
<evidence type="ECO:0000256" key="11">
    <source>
        <dbReference type="ARBA" id="ARBA00056117"/>
    </source>
</evidence>
<comment type="subcellular location">
    <subcellularLocation>
        <location evidence="1">Nucleus membrane</location>
        <topology evidence="1">Multi-pass membrane protein</topology>
    </subcellularLocation>
</comment>
<comment type="caution">
    <text evidence="16">The sequence shown here is derived from an EMBL/GenBank/DDBJ whole genome shotgun (WGS) entry which is preliminary data.</text>
</comment>
<dbReference type="FunFam" id="1.10.287.630:FF:000003">
    <property type="entry name" value="Cyclic nucleotide-gated ion channel 1"/>
    <property type="match status" value="1"/>
</dbReference>
<keyword evidence="3" id="KW-0813">Transport</keyword>
<dbReference type="GO" id="GO:0005216">
    <property type="term" value="F:monoatomic ion channel activity"/>
    <property type="evidence" value="ECO:0007669"/>
    <property type="project" value="InterPro"/>
</dbReference>
<evidence type="ECO:0000256" key="12">
    <source>
        <dbReference type="ARBA" id="ARBA00064416"/>
    </source>
</evidence>
<dbReference type="Gene3D" id="1.10.287.70">
    <property type="match status" value="1"/>
</dbReference>
<feature type="transmembrane region" description="Helical" evidence="14">
    <location>
        <begin position="173"/>
        <end position="193"/>
    </location>
</feature>
<dbReference type="InterPro" id="IPR018490">
    <property type="entry name" value="cNMP-bd_dom_sf"/>
</dbReference>
<sequence length="695" mass="79673">MDYGNSRSVSFKDDLELTKRPPAKGDGIIKFMYNIDGGQIAESSGRGGKSLKAKVLSRVFSEDYERVKKKILDPRGPIIRRWNKIFLVACLVSLFVDPLFFFLPTVQDEVCIAIGTLLEVVLTIVRTVADIFYMIQIYIRFHTAYVAPSSRVFGRGELVIDCRKIASRYVQQYFWVDLIAALPLPQVLIWVIIPNLGGSTMANTKNVLRFIIIFQYLPRLFLIYPLSSQIVKTTGVVTETAWAGAAYNLILYMLASHVLGACWYLLSIEREESCWRSVCNMEQAYCRYGFFDCRRMQDADRNSWFRSSNVTNLCNPDSNSYEFGIYGDALTFGVTSSSFVNKYFYCLWWGLKNLSSLGQNLSTSTYVGENAFAIIIATLGLVLFALLIGNMQTYLQSTTVRLEEWRIKRTDTEQWMRHRQLPTELRESVRKYDQYKWLATRGVDEESLLKGLPMDLRRDIKRHLCLDLVRRVPLFDQMDERMLDAICERLKPSLCTEGTYLVREGDLVNEMLFIIRGNLDSHTTNGGRTGFFNSCRLGPGDFCGEELLTWALDPRPSVILPSSTRTVKAISEVEAFALRAEDLKFVASQFRRLHSKQLRQKFRFYSHQWRTWAACFIQAAWRRYKKRREADELRARENSSVVKAEANSLVSGLATYAARLAASTRRGVIKHSGSDSSMVRPLQKPTEPDFSVDED</sequence>
<dbReference type="GO" id="GO:0044325">
    <property type="term" value="F:transmembrane transporter binding"/>
    <property type="evidence" value="ECO:0007669"/>
    <property type="project" value="UniProtKB-ARBA"/>
</dbReference>
<evidence type="ECO:0000256" key="7">
    <source>
        <dbReference type="ARBA" id="ARBA00023136"/>
    </source>
</evidence>
<evidence type="ECO:0000256" key="1">
    <source>
        <dbReference type="ARBA" id="ARBA00004232"/>
    </source>
</evidence>
<keyword evidence="7 14" id="KW-0472">Membrane</keyword>
<keyword evidence="8" id="KW-0539">Nucleus</keyword>
<dbReference type="AlphaFoldDB" id="A0AAV8SGZ3"/>
<evidence type="ECO:0000256" key="6">
    <source>
        <dbReference type="ARBA" id="ARBA00023065"/>
    </source>
</evidence>
<reference evidence="16 17" key="1">
    <citation type="submission" date="2021-09" db="EMBL/GenBank/DDBJ databases">
        <title>Genomic insights and catalytic innovation underlie evolution of tropane alkaloids biosynthesis.</title>
        <authorList>
            <person name="Wang Y.-J."/>
            <person name="Tian T."/>
            <person name="Huang J.-P."/>
            <person name="Huang S.-X."/>
        </authorList>
    </citation>
    <scope>NUCLEOTIDE SEQUENCE [LARGE SCALE GENOMIC DNA]</scope>
    <source>
        <strain evidence="16">KIB-2018</strain>
        <tissue evidence="16">Leaf</tissue>
    </source>
</reference>
<evidence type="ECO:0000256" key="2">
    <source>
        <dbReference type="ARBA" id="ARBA00010486"/>
    </source>
</evidence>